<dbReference type="EMBL" id="JACCBK010000001">
    <property type="protein sequence ID" value="NYD87414.1"/>
    <property type="molecule type" value="Genomic_DNA"/>
</dbReference>
<keyword evidence="6 10" id="KW-0812">Transmembrane</keyword>
<feature type="transmembrane region" description="Helical" evidence="10">
    <location>
        <begin position="249"/>
        <end position="268"/>
    </location>
</feature>
<dbReference type="EMBL" id="BONN01000012">
    <property type="protein sequence ID" value="GIG34108.1"/>
    <property type="molecule type" value="Genomic_DNA"/>
</dbReference>
<comment type="pathway">
    <text evidence="2 10">Protein modification; protein glycosylation.</text>
</comment>
<feature type="transmembrane region" description="Helical" evidence="10">
    <location>
        <begin position="567"/>
        <end position="588"/>
    </location>
</feature>
<keyword evidence="4 10" id="KW-0328">Glycosyltransferase</keyword>
<feature type="transmembrane region" description="Helical" evidence="10">
    <location>
        <begin position="357"/>
        <end position="378"/>
    </location>
</feature>
<feature type="region of interest" description="Disordered" evidence="11">
    <location>
        <begin position="1"/>
        <end position="74"/>
    </location>
</feature>
<feature type="compositionally biased region" description="Basic and acidic residues" evidence="11">
    <location>
        <begin position="1"/>
        <end position="12"/>
    </location>
</feature>
<evidence type="ECO:0000313" key="16">
    <source>
        <dbReference type="Proteomes" id="UP000577956"/>
    </source>
</evidence>
<feature type="transmembrane region" description="Helical" evidence="10">
    <location>
        <begin position="100"/>
        <end position="119"/>
    </location>
</feature>
<evidence type="ECO:0000256" key="11">
    <source>
        <dbReference type="SAM" id="MobiDB-lite"/>
    </source>
</evidence>
<evidence type="ECO:0000256" key="2">
    <source>
        <dbReference type="ARBA" id="ARBA00004922"/>
    </source>
</evidence>
<feature type="transmembrane region" description="Helical" evidence="10">
    <location>
        <begin position="478"/>
        <end position="495"/>
    </location>
</feature>
<dbReference type="InterPro" id="IPR003342">
    <property type="entry name" value="ArnT-like_N"/>
</dbReference>
<dbReference type="Proteomes" id="UP000618382">
    <property type="component" value="Unassembled WGS sequence"/>
</dbReference>
<dbReference type="EC" id="2.4.1.-" evidence="10"/>
<evidence type="ECO:0000256" key="5">
    <source>
        <dbReference type="ARBA" id="ARBA00022679"/>
    </source>
</evidence>
<organism evidence="15 16">
    <name type="scientific">Cellulomonas oligotrophica</name>
    <dbReference type="NCBI Taxonomy" id="931536"/>
    <lineage>
        <taxon>Bacteria</taxon>
        <taxon>Bacillati</taxon>
        <taxon>Actinomycetota</taxon>
        <taxon>Actinomycetes</taxon>
        <taxon>Micrococcales</taxon>
        <taxon>Cellulomonadaceae</taxon>
        <taxon>Cellulomonas</taxon>
    </lineage>
</organism>
<evidence type="ECO:0000313" key="17">
    <source>
        <dbReference type="Proteomes" id="UP000618382"/>
    </source>
</evidence>
<dbReference type="AlphaFoldDB" id="A0A7Y9FHH1"/>
<evidence type="ECO:0000256" key="3">
    <source>
        <dbReference type="ARBA" id="ARBA00007222"/>
    </source>
</evidence>
<feature type="domain" description="ArnT-like N-terminal" evidence="12">
    <location>
        <begin position="108"/>
        <end position="335"/>
    </location>
</feature>
<keyword evidence="10" id="KW-1003">Cell membrane</keyword>
<feature type="transmembrane region" description="Helical" evidence="10">
    <location>
        <begin position="525"/>
        <end position="547"/>
    </location>
</feature>
<feature type="compositionally biased region" description="Pro residues" evidence="11">
    <location>
        <begin position="55"/>
        <end position="66"/>
    </location>
</feature>
<dbReference type="Pfam" id="PF02366">
    <property type="entry name" value="PMT"/>
    <property type="match status" value="1"/>
</dbReference>
<protein>
    <recommendedName>
        <fullName evidence="9 10">Polyprenol-phosphate-mannose--protein mannosyltransferase</fullName>
        <ecNumber evidence="10">2.4.1.-</ecNumber>
    </recommendedName>
</protein>
<keyword evidence="7 10" id="KW-1133">Transmembrane helix</keyword>
<sequence length="608" mass="66205">MPPTDAEREPERPAPAGAEPTSPAPHAGEAPAPGGPAEPDRPGAGGSPVDVLDPPTGPTPDGPPAGPDADEPEPVTRTSLLRRLLGEDALTLDATPRARLTGWLWALAVTVLAGVLRFWDLARPHELVFDETYYVKQAFSLLTLGYEGAWGEDANPAFAAGDTSLLGTDPEYVVHPPVGKWMIALGIRLGGGVESSFAWRFAAAVCGTLAVLMIARIGRRLFASTALGATAGLLLAVDGQAIVHSRISLLDPFLMFFVLAAFGALVLDRDQARRRLADRTADALAAAPGVLAWGPGLGVRWWRLAAGVLLGLAIGTKWSGMYFLAVFGVMVVVWDVAARRTAGTRHWFWSGVLRDGVPAFVTMVGTAAVVYVGTWWSWFASPQAWGRQWAVENPDQGVAWLPPALRSLWHYHEDMWRFHNGLETPHSYAAHPLGWIVQWRPTSYFYPSEVSSLTGDAAQQACGADACSQAILALGNPLLWWAGAAAVLVALFWLVRYRDWRAAAVLSGIVAGWAPWFLYAHRTIFTFYSVAFVPWVVLTLVYVLGLLIGPRPDPARRHEVRAHRRAVIAVGVFVALVVAVSAFFYPVWAGWVVPWQQWHIRMWLPTWI</sequence>
<feature type="domain" description="Protein O-mannosyl-transferase C-terminal four TM" evidence="13">
    <location>
        <begin position="405"/>
        <end position="607"/>
    </location>
</feature>
<dbReference type="InterPro" id="IPR027005">
    <property type="entry name" value="PMT-like"/>
</dbReference>
<evidence type="ECO:0000256" key="8">
    <source>
        <dbReference type="ARBA" id="ARBA00023136"/>
    </source>
</evidence>
<accession>A0A7Y9FHH1</accession>
<dbReference type="UniPathway" id="UPA00378"/>
<dbReference type="Proteomes" id="UP000577956">
    <property type="component" value="Unassembled WGS sequence"/>
</dbReference>
<dbReference type="GO" id="GO:0005886">
    <property type="term" value="C:plasma membrane"/>
    <property type="evidence" value="ECO:0007669"/>
    <property type="project" value="UniProtKB-SubCell"/>
</dbReference>
<feature type="transmembrane region" description="Helical" evidence="10">
    <location>
        <begin position="502"/>
        <end position="519"/>
    </location>
</feature>
<proteinExistence type="inferred from homology"/>
<evidence type="ECO:0000256" key="7">
    <source>
        <dbReference type="ARBA" id="ARBA00022989"/>
    </source>
</evidence>
<comment type="caution">
    <text evidence="15">The sequence shown here is derived from an EMBL/GenBank/DDBJ whole genome shotgun (WGS) entry which is preliminary data.</text>
</comment>
<feature type="transmembrane region" description="Helical" evidence="10">
    <location>
        <begin position="222"/>
        <end position="243"/>
    </location>
</feature>
<dbReference type="RefSeq" id="WP_140459761.1">
    <property type="nucleotide sequence ID" value="NZ_BAABFI010000007.1"/>
</dbReference>
<name>A0A7Y9FHH1_9CELL</name>
<dbReference type="GO" id="GO:0012505">
    <property type="term" value="C:endomembrane system"/>
    <property type="evidence" value="ECO:0007669"/>
    <property type="project" value="UniProtKB-SubCell"/>
</dbReference>
<evidence type="ECO:0000256" key="1">
    <source>
        <dbReference type="ARBA" id="ARBA00004127"/>
    </source>
</evidence>
<feature type="compositionally biased region" description="Low complexity" evidence="11">
    <location>
        <begin position="14"/>
        <end position="37"/>
    </location>
</feature>
<dbReference type="Pfam" id="PF16192">
    <property type="entry name" value="PMT_4TMC"/>
    <property type="match status" value="1"/>
</dbReference>
<reference evidence="14 17" key="2">
    <citation type="submission" date="2021-01" db="EMBL/GenBank/DDBJ databases">
        <title>Whole genome shotgun sequence of Cellulomonas oligotrophica NBRC 109435.</title>
        <authorList>
            <person name="Komaki H."/>
            <person name="Tamura T."/>
        </authorList>
    </citation>
    <scope>NUCLEOTIDE SEQUENCE [LARGE SCALE GENOMIC DNA]</scope>
    <source>
        <strain evidence="14 17">NBRC 109435</strain>
    </source>
</reference>
<evidence type="ECO:0000256" key="4">
    <source>
        <dbReference type="ARBA" id="ARBA00022676"/>
    </source>
</evidence>
<feature type="transmembrane region" description="Helical" evidence="10">
    <location>
        <begin position="197"/>
        <end position="215"/>
    </location>
</feature>
<evidence type="ECO:0000313" key="14">
    <source>
        <dbReference type="EMBL" id="GIG34108.1"/>
    </source>
</evidence>
<evidence type="ECO:0000256" key="6">
    <source>
        <dbReference type="ARBA" id="ARBA00022692"/>
    </source>
</evidence>
<evidence type="ECO:0000313" key="15">
    <source>
        <dbReference type="EMBL" id="NYD87414.1"/>
    </source>
</evidence>
<dbReference type="PANTHER" id="PTHR10050">
    <property type="entry name" value="DOLICHYL-PHOSPHATE-MANNOSE--PROTEIN MANNOSYLTRANSFERASE"/>
    <property type="match status" value="1"/>
</dbReference>
<feature type="transmembrane region" description="Helical" evidence="10">
    <location>
        <begin position="319"/>
        <end position="337"/>
    </location>
</feature>
<evidence type="ECO:0000259" key="13">
    <source>
        <dbReference type="Pfam" id="PF16192"/>
    </source>
</evidence>
<gene>
    <name evidence="15" type="ORF">BKA21_002963</name>
    <name evidence="14" type="ORF">Col01nite_32670</name>
</gene>
<dbReference type="PANTHER" id="PTHR10050:SF46">
    <property type="entry name" value="PROTEIN O-MANNOSYL-TRANSFERASE 2"/>
    <property type="match status" value="1"/>
</dbReference>
<dbReference type="InterPro" id="IPR032421">
    <property type="entry name" value="PMT_4TMC"/>
</dbReference>
<comment type="function">
    <text evidence="10">Protein O-mannosyltransferase that catalyzes the transfer of a single mannose residue from a polyprenol phospho-mannosyl lipidic donor to the hydroxyl group of selected serine and threonine residues in acceptor proteins.</text>
</comment>
<evidence type="ECO:0000259" key="12">
    <source>
        <dbReference type="Pfam" id="PF02366"/>
    </source>
</evidence>
<dbReference type="GO" id="GO:0004169">
    <property type="term" value="F:dolichyl-phosphate-mannose-protein mannosyltransferase activity"/>
    <property type="evidence" value="ECO:0007669"/>
    <property type="project" value="UniProtKB-UniRule"/>
</dbReference>
<keyword evidence="8 10" id="KW-0472">Membrane</keyword>
<reference evidence="15 16" key="1">
    <citation type="submission" date="2020-07" db="EMBL/GenBank/DDBJ databases">
        <title>Sequencing the genomes of 1000 actinobacteria strains.</title>
        <authorList>
            <person name="Klenk H.-P."/>
        </authorList>
    </citation>
    <scope>NUCLEOTIDE SEQUENCE [LARGE SCALE GENOMIC DNA]</scope>
    <source>
        <strain evidence="15 16">DSM 24482</strain>
    </source>
</reference>
<keyword evidence="5 10" id="KW-0808">Transferase</keyword>
<evidence type="ECO:0000256" key="9">
    <source>
        <dbReference type="ARBA" id="ARBA00093617"/>
    </source>
</evidence>
<comment type="similarity">
    <text evidence="3 10">Belongs to the glycosyltransferase 39 family.</text>
</comment>
<keyword evidence="17" id="KW-1185">Reference proteome</keyword>
<comment type="subcellular location">
    <subcellularLocation>
        <location evidence="10">Cell membrane</location>
    </subcellularLocation>
    <subcellularLocation>
        <location evidence="1">Endomembrane system</location>
        <topology evidence="1">Multi-pass membrane protein</topology>
    </subcellularLocation>
</comment>
<evidence type="ECO:0000256" key="10">
    <source>
        <dbReference type="RuleBase" id="RU367007"/>
    </source>
</evidence>
<feature type="transmembrane region" description="Helical" evidence="10">
    <location>
        <begin position="280"/>
        <end position="299"/>
    </location>
</feature>